<evidence type="ECO:0000313" key="2">
    <source>
        <dbReference type="EMBL" id="KAF2102889.1"/>
    </source>
</evidence>
<feature type="compositionally biased region" description="Basic residues" evidence="1">
    <location>
        <begin position="208"/>
        <end position="226"/>
    </location>
</feature>
<organism evidence="2 3">
    <name type="scientific">Rhizodiscina lignyota</name>
    <dbReference type="NCBI Taxonomy" id="1504668"/>
    <lineage>
        <taxon>Eukaryota</taxon>
        <taxon>Fungi</taxon>
        <taxon>Dikarya</taxon>
        <taxon>Ascomycota</taxon>
        <taxon>Pezizomycotina</taxon>
        <taxon>Dothideomycetes</taxon>
        <taxon>Pleosporomycetidae</taxon>
        <taxon>Aulographales</taxon>
        <taxon>Rhizodiscinaceae</taxon>
        <taxon>Rhizodiscina</taxon>
    </lineage>
</organism>
<feature type="region of interest" description="Disordered" evidence="1">
    <location>
        <begin position="269"/>
        <end position="429"/>
    </location>
</feature>
<feature type="region of interest" description="Disordered" evidence="1">
    <location>
        <begin position="543"/>
        <end position="571"/>
    </location>
</feature>
<feature type="compositionally biased region" description="Polar residues" evidence="1">
    <location>
        <begin position="478"/>
        <end position="496"/>
    </location>
</feature>
<evidence type="ECO:0000313" key="3">
    <source>
        <dbReference type="Proteomes" id="UP000799772"/>
    </source>
</evidence>
<feature type="compositionally biased region" description="Polar residues" evidence="1">
    <location>
        <begin position="300"/>
        <end position="317"/>
    </location>
</feature>
<sequence length="804" mass="87652">MSSPRHDNDEDEGSSHSSADQDMDDLIESLGEKPVTAEKPKAKRSFLLAGLSPKDIIAIDDDENDAADDSPLPTPVPTSTQHHHATRTRLHGRTDTGGAYDMKYHPMDDVTRPNRRAKRNRAGTSSTMKPDLDSDDDSTVRDDDEDSEAMDLPSSSGDEVEMPQTHRRNDSEGTRRSSRSSTQKFVSYDIKKHPQDKELKKAGIISHRMGKHAKPSKRAPQRRKIANHSMTDGTVDSPNQPMQSTPIPSTELHHSKPLLYVAEGFDYLGKEPGNLYRPNKNDNVYTGPEPRPGDKHRFANQFQSVGQSSLSAFNSDNTEAEADRNALQGLDESGPVEPDFEDDGAIPSDIENESTGGDVSVDEDASYQTPLPKREPSDEPQALYLVPPRSTAPFPKSSRYSRERAIPDSEPDRSDLQPRNRASSQELGSPIVEHVDEEPLHEHLFQNRIGVSMPQLMLHPEEAASSEMSHSRSDPDNPISSSLPSVEQLLYSSAPSVDQPKDISRRKKRQSQVDIYEDPVEPAKTYAVAVYTAMVNVSASQKENYYGPEDGPEDGADDDHGTGPGNLDIPQAVTTARQALVQAETFDTNGSNNEGNGLALPEEDGARPNPDVSVESDDRTIAARSSHGSAGVDWFGGGLDGSADTPTPLDHQSPVTRYSSSFTPINAGTALQTSTQNPNAEVDSSTYGRQVAIPSTPRRRVRLGSETYTPGQLAALVDDLVDDVIGPRSQLPQHDFVPQQGSETQPAEQGATQGLPDLDQHPPMQLHVTPSQMAIISTARTKIAERKELLTAQFDGLSSSQIST</sequence>
<name>A0A9P4INR6_9PEZI</name>
<feature type="compositionally biased region" description="Basic and acidic residues" evidence="1">
    <location>
        <begin position="102"/>
        <end position="112"/>
    </location>
</feature>
<feature type="compositionally biased region" description="Basic and acidic residues" evidence="1">
    <location>
        <begin position="400"/>
        <end position="418"/>
    </location>
</feature>
<gene>
    <name evidence="2" type="ORF">NA57DRAFT_71874</name>
</gene>
<keyword evidence="3" id="KW-1185">Reference proteome</keyword>
<accession>A0A9P4INR6</accession>
<evidence type="ECO:0000256" key="1">
    <source>
        <dbReference type="SAM" id="MobiDB-lite"/>
    </source>
</evidence>
<dbReference type="AlphaFoldDB" id="A0A9P4INR6"/>
<comment type="caution">
    <text evidence="2">The sequence shown here is derived from an EMBL/GenBank/DDBJ whole genome shotgun (WGS) entry which is preliminary data.</text>
</comment>
<feature type="region of interest" description="Disordered" evidence="1">
    <location>
        <begin position="462"/>
        <end position="516"/>
    </location>
</feature>
<reference evidence="2" key="1">
    <citation type="journal article" date="2020" name="Stud. Mycol.">
        <title>101 Dothideomycetes genomes: a test case for predicting lifestyles and emergence of pathogens.</title>
        <authorList>
            <person name="Haridas S."/>
            <person name="Albert R."/>
            <person name="Binder M."/>
            <person name="Bloem J."/>
            <person name="Labutti K."/>
            <person name="Salamov A."/>
            <person name="Andreopoulos B."/>
            <person name="Baker S."/>
            <person name="Barry K."/>
            <person name="Bills G."/>
            <person name="Bluhm B."/>
            <person name="Cannon C."/>
            <person name="Castanera R."/>
            <person name="Culley D."/>
            <person name="Daum C."/>
            <person name="Ezra D."/>
            <person name="Gonzalez J."/>
            <person name="Henrissat B."/>
            <person name="Kuo A."/>
            <person name="Liang C."/>
            <person name="Lipzen A."/>
            <person name="Lutzoni F."/>
            <person name="Magnuson J."/>
            <person name="Mondo S."/>
            <person name="Nolan M."/>
            <person name="Ohm R."/>
            <person name="Pangilinan J."/>
            <person name="Park H.-J."/>
            <person name="Ramirez L."/>
            <person name="Alfaro M."/>
            <person name="Sun H."/>
            <person name="Tritt A."/>
            <person name="Yoshinaga Y."/>
            <person name="Zwiers L.-H."/>
            <person name="Turgeon B."/>
            <person name="Goodwin S."/>
            <person name="Spatafora J."/>
            <person name="Crous P."/>
            <person name="Grigoriev I."/>
        </authorList>
    </citation>
    <scope>NUCLEOTIDE SEQUENCE</scope>
    <source>
        <strain evidence="2">CBS 133067</strain>
    </source>
</reference>
<dbReference type="OrthoDB" id="5430111at2759"/>
<feature type="compositionally biased region" description="Acidic residues" evidence="1">
    <location>
        <begin position="133"/>
        <end position="149"/>
    </location>
</feature>
<feature type="compositionally biased region" description="Polar residues" evidence="1">
    <location>
        <begin position="585"/>
        <end position="595"/>
    </location>
</feature>
<dbReference type="EMBL" id="ML978122">
    <property type="protein sequence ID" value="KAF2102889.1"/>
    <property type="molecule type" value="Genomic_DNA"/>
</dbReference>
<feature type="region of interest" description="Disordered" evidence="1">
    <location>
        <begin position="726"/>
        <end position="765"/>
    </location>
</feature>
<feature type="compositionally biased region" description="Polar residues" evidence="1">
    <location>
        <begin position="228"/>
        <end position="248"/>
    </location>
</feature>
<proteinExistence type="predicted"/>
<feature type="compositionally biased region" description="Basic residues" evidence="1">
    <location>
        <begin position="81"/>
        <end position="91"/>
    </location>
</feature>
<feature type="compositionally biased region" description="Acidic residues" evidence="1">
    <location>
        <begin position="58"/>
        <end position="68"/>
    </location>
</feature>
<dbReference type="Proteomes" id="UP000799772">
    <property type="component" value="Unassembled WGS sequence"/>
</dbReference>
<feature type="compositionally biased region" description="Polar residues" evidence="1">
    <location>
        <begin position="739"/>
        <end position="752"/>
    </location>
</feature>
<feature type="region of interest" description="Disordered" evidence="1">
    <location>
        <begin position="1"/>
        <end position="253"/>
    </location>
</feature>
<feature type="region of interest" description="Disordered" evidence="1">
    <location>
        <begin position="584"/>
        <end position="651"/>
    </location>
</feature>
<protein>
    <submittedName>
        <fullName evidence="2">Uncharacterized protein</fullName>
    </submittedName>
</protein>
<feature type="compositionally biased region" description="Basic and acidic residues" evidence="1">
    <location>
        <begin position="189"/>
        <end position="201"/>
    </location>
</feature>